<feature type="domain" description="GGDEF" evidence="8">
    <location>
        <begin position="718"/>
        <end position="851"/>
    </location>
</feature>
<feature type="region of interest" description="Disordered" evidence="5">
    <location>
        <begin position="1114"/>
        <end position="1135"/>
    </location>
</feature>
<dbReference type="Gene3D" id="3.20.20.450">
    <property type="entry name" value="EAL domain"/>
    <property type="match status" value="1"/>
</dbReference>
<dbReference type="CDD" id="cd01948">
    <property type="entry name" value="EAL"/>
    <property type="match status" value="1"/>
</dbReference>
<evidence type="ECO:0000256" key="1">
    <source>
        <dbReference type="ARBA" id="ARBA00022543"/>
    </source>
</evidence>
<dbReference type="PROSITE" id="PS50046">
    <property type="entry name" value="PHYTOCHROME_2"/>
    <property type="match status" value="1"/>
</dbReference>
<evidence type="ECO:0000313" key="10">
    <source>
        <dbReference type="Proteomes" id="UP000324233"/>
    </source>
</evidence>
<keyword evidence="2" id="KW-0716">Sensory transduction</keyword>
<evidence type="ECO:0000259" key="7">
    <source>
        <dbReference type="PROSITE" id="PS50883"/>
    </source>
</evidence>
<dbReference type="GO" id="GO:0009881">
    <property type="term" value="F:photoreceptor activity"/>
    <property type="evidence" value="ECO:0007669"/>
    <property type="project" value="UniProtKB-KW"/>
</dbReference>
<dbReference type="InterPro" id="IPR013515">
    <property type="entry name" value="Phytochrome_cen-reg"/>
</dbReference>
<keyword evidence="4" id="KW-0675">Receptor</keyword>
<accession>A0A5B9WAC4</accession>
<dbReference type="InterPro" id="IPR052155">
    <property type="entry name" value="Biofilm_reg_signaling"/>
</dbReference>
<dbReference type="InterPro" id="IPR001633">
    <property type="entry name" value="EAL_dom"/>
</dbReference>
<dbReference type="Pfam" id="PF00563">
    <property type="entry name" value="EAL"/>
    <property type="match status" value="1"/>
</dbReference>
<dbReference type="GO" id="GO:0009584">
    <property type="term" value="P:detection of visible light"/>
    <property type="evidence" value="ECO:0007669"/>
    <property type="project" value="InterPro"/>
</dbReference>
<evidence type="ECO:0000256" key="4">
    <source>
        <dbReference type="ARBA" id="ARBA00023170"/>
    </source>
</evidence>
<dbReference type="Gene3D" id="3.30.450.270">
    <property type="match status" value="1"/>
</dbReference>
<feature type="domain" description="EAL" evidence="7">
    <location>
        <begin position="859"/>
        <end position="1114"/>
    </location>
</feature>
<dbReference type="InterPro" id="IPR035919">
    <property type="entry name" value="EAL_sf"/>
</dbReference>
<dbReference type="PANTHER" id="PTHR44757">
    <property type="entry name" value="DIGUANYLATE CYCLASE DGCP"/>
    <property type="match status" value="1"/>
</dbReference>
<dbReference type="Pfam" id="PF00990">
    <property type="entry name" value="GGDEF"/>
    <property type="match status" value="1"/>
</dbReference>
<dbReference type="Pfam" id="PF01590">
    <property type="entry name" value="GAF"/>
    <property type="match status" value="2"/>
</dbReference>
<dbReference type="InterPro" id="IPR043150">
    <property type="entry name" value="Phytochrome_PHY_sf"/>
</dbReference>
<dbReference type="InterPro" id="IPR035965">
    <property type="entry name" value="PAS-like_dom_sf"/>
</dbReference>
<dbReference type="SMART" id="SM00052">
    <property type="entry name" value="EAL"/>
    <property type="match status" value="1"/>
</dbReference>
<dbReference type="SUPFAM" id="SSF141868">
    <property type="entry name" value="EAL domain-like"/>
    <property type="match status" value="1"/>
</dbReference>
<keyword evidence="1" id="KW-0600">Photoreceptor protein</keyword>
<keyword evidence="10" id="KW-1185">Reference proteome</keyword>
<dbReference type="Gene3D" id="3.30.70.270">
    <property type="match status" value="1"/>
</dbReference>
<dbReference type="GO" id="GO:0006355">
    <property type="term" value="P:regulation of DNA-templated transcription"/>
    <property type="evidence" value="ECO:0007669"/>
    <property type="project" value="InterPro"/>
</dbReference>
<evidence type="ECO:0000313" key="9">
    <source>
        <dbReference type="EMBL" id="QEH37045.1"/>
    </source>
</evidence>
<dbReference type="InterPro" id="IPR029016">
    <property type="entry name" value="GAF-like_dom_sf"/>
</dbReference>
<protein>
    <submittedName>
        <fullName evidence="9">Phytochrome-like protein cph1</fullName>
        <ecNumber evidence="9">2.7.13.3</ecNumber>
    </submittedName>
</protein>
<dbReference type="Pfam" id="PF08446">
    <property type="entry name" value="PAS_2"/>
    <property type="match status" value="1"/>
</dbReference>
<dbReference type="SUPFAM" id="SSF55785">
    <property type="entry name" value="PYP-like sensor domain (PAS domain)"/>
    <property type="match status" value="1"/>
</dbReference>
<dbReference type="Gene3D" id="3.30.450.20">
    <property type="entry name" value="PAS domain"/>
    <property type="match status" value="1"/>
</dbReference>
<dbReference type="GO" id="GO:0004673">
    <property type="term" value="F:protein histidine kinase activity"/>
    <property type="evidence" value="ECO:0007669"/>
    <property type="project" value="UniProtKB-EC"/>
</dbReference>
<dbReference type="Pfam" id="PF00360">
    <property type="entry name" value="PHY"/>
    <property type="match status" value="1"/>
</dbReference>
<evidence type="ECO:0000256" key="3">
    <source>
        <dbReference type="ARBA" id="ARBA00022991"/>
    </source>
</evidence>
<dbReference type="EMBL" id="CP042997">
    <property type="protein sequence ID" value="QEH37045.1"/>
    <property type="molecule type" value="Genomic_DNA"/>
</dbReference>
<dbReference type="SUPFAM" id="SSF55781">
    <property type="entry name" value="GAF domain-like"/>
    <property type="match status" value="3"/>
</dbReference>
<dbReference type="SUPFAM" id="SSF55073">
    <property type="entry name" value="Nucleotide cyclase"/>
    <property type="match status" value="1"/>
</dbReference>
<dbReference type="Gene3D" id="3.30.450.40">
    <property type="match status" value="2"/>
</dbReference>
<dbReference type="SMART" id="SM00065">
    <property type="entry name" value="GAF"/>
    <property type="match status" value="2"/>
</dbReference>
<sequence length="1135" mass="122703">MADDENAAGAREATTDCEGEPIHMPGTIQPHGALLVLGGPDLVVRRASCNSAEFLGIPPEALLGRPLDGLLGPSQTAQLWMVASDPQPSRFNAVKLSLPDVVATRPFDALFHRVNGELVVELEPTADADGEFGAYYRTVQRATVRLQSAGDVADLCEVAAEEVRRVTGFDRAMVYRFDAEWNGEVVAESHADDLPPTYLGLHFPASDIPAQARRLYETTLIRAIPDARYVPVGVVGLDDPAIGSQLDMSGCVLRSVSPMHLEYLRNMGVAATLTISILRDGRLWGLIACHHRRPRAIPFDRRVTCEFFGQVIAAQVAIREDGEERAYRLGASALRPRLLEQMARSTPSVWGLIQARPGLLDLIDAGGAAVVREGECRTVGVSPGEPAILEIAEWLAREEAGVVFATDALPDRCPVVGASAEAPAGLLALELSRERRSYLMWFRPGRERVVHWAGDPNKPMLPGDPTGPARLHPRRSFDLWKQTVRGRSEPWKPREVAAAAELRGAVLGVLASEEQLQDRARRQAAVAELGQKALACDELDALYRDAVSLVASTLGVAACRLFKDRRGGPLDLVAGAGAQAGPPHPAGMQASGDRLAEYAMACGSPVVADDLDDEIRFDAVELREAHGYSAAMAAPLAQDDRRIGVLAAYSDRPRRFHAEEVHFLVVVANLLATAVRRRKAEQALEHQSRHDGLTGLPNRNLLMELLRRSIADGGADRTPVALMLIDLDRFKEVNDTYGHHYGDELLRQSARRFRDAIRGEGTVARLGGDEFAVLLPGAGRQAAGRVAAAILGELARPFAMEGGELCEVGGSIGIALHPDHGGDGLTLMRRADVAMYAAKRSGGGSTFYTPELDDTLLSRATLIAQLRRAVEEGDGLDLAFQPKFDLRSRRFFGVEALIRWRHPAHNLLLPDRFITLAEETGLITSLDRWVLRQAASQRRRWLARGVDLDIALNVSPHSLLEGDLAGDVAGLVRELGLMPAGLTIEVTEGALMRDPERAAEVLRRLRDESGIRVAIDDFGTGYSSLAYLKRLPVDEVKIDRVFVKDMVAEPRDASIVRTIIELGHNLGLAVVAEGVEHAEALDRLSAMGCDQAQGFHLGRPSPASMLVELVEGAGGAAGTSPEPAMAARPGPARVG</sequence>
<dbReference type="PANTHER" id="PTHR44757:SF2">
    <property type="entry name" value="BIOFILM ARCHITECTURE MAINTENANCE PROTEIN MBAA"/>
    <property type="match status" value="1"/>
</dbReference>
<organism evidence="9 10">
    <name type="scientific">Aquisphaera giovannonii</name>
    <dbReference type="NCBI Taxonomy" id="406548"/>
    <lineage>
        <taxon>Bacteria</taxon>
        <taxon>Pseudomonadati</taxon>
        <taxon>Planctomycetota</taxon>
        <taxon>Planctomycetia</taxon>
        <taxon>Isosphaerales</taxon>
        <taxon>Isosphaeraceae</taxon>
        <taxon>Aquisphaera</taxon>
    </lineage>
</organism>
<dbReference type="PROSITE" id="PS50883">
    <property type="entry name" value="EAL"/>
    <property type="match status" value="1"/>
</dbReference>
<keyword evidence="9" id="KW-0808">Transferase</keyword>
<name>A0A5B9WAC4_9BACT</name>
<keyword evidence="3" id="KW-0157">Chromophore</keyword>
<dbReference type="InterPro" id="IPR003018">
    <property type="entry name" value="GAF"/>
</dbReference>
<dbReference type="InterPro" id="IPR043128">
    <property type="entry name" value="Rev_trsase/Diguanyl_cyclase"/>
</dbReference>
<reference evidence="9 10" key="1">
    <citation type="submission" date="2019-08" db="EMBL/GenBank/DDBJ databases">
        <title>Deep-cultivation of Planctomycetes and their phenomic and genomic characterization uncovers novel biology.</title>
        <authorList>
            <person name="Wiegand S."/>
            <person name="Jogler M."/>
            <person name="Boedeker C."/>
            <person name="Pinto D."/>
            <person name="Vollmers J."/>
            <person name="Rivas-Marin E."/>
            <person name="Kohn T."/>
            <person name="Peeters S.H."/>
            <person name="Heuer A."/>
            <person name="Rast P."/>
            <person name="Oberbeckmann S."/>
            <person name="Bunk B."/>
            <person name="Jeske O."/>
            <person name="Meyerdierks A."/>
            <person name="Storesund J.E."/>
            <person name="Kallscheuer N."/>
            <person name="Luecker S."/>
            <person name="Lage O.M."/>
            <person name="Pohl T."/>
            <person name="Merkel B.J."/>
            <person name="Hornburger P."/>
            <person name="Mueller R.-W."/>
            <person name="Bruemmer F."/>
            <person name="Labrenz M."/>
            <person name="Spormann A.M."/>
            <person name="Op den Camp H."/>
            <person name="Overmann J."/>
            <person name="Amann R."/>
            <person name="Jetten M.S.M."/>
            <person name="Mascher T."/>
            <person name="Medema M.H."/>
            <person name="Devos D.P."/>
            <person name="Kaster A.-K."/>
            <person name="Ovreas L."/>
            <person name="Rohde M."/>
            <person name="Galperin M.Y."/>
            <person name="Jogler C."/>
        </authorList>
    </citation>
    <scope>NUCLEOTIDE SEQUENCE [LARGE SCALE GENOMIC DNA]</scope>
    <source>
        <strain evidence="9 10">OJF2</strain>
    </source>
</reference>
<dbReference type="AlphaFoldDB" id="A0A5B9WAC4"/>
<dbReference type="Proteomes" id="UP000324233">
    <property type="component" value="Chromosome"/>
</dbReference>
<proteinExistence type="predicted"/>
<dbReference type="NCBIfam" id="TIGR00254">
    <property type="entry name" value="GGDEF"/>
    <property type="match status" value="1"/>
</dbReference>
<evidence type="ECO:0000259" key="6">
    <source>
        <dbReference type="PROSITE" id="PS50046"/>
    </source>
</evidence>
<evidence type="ECO:0000256" key="5">
    <source>
        <dbReference type="SAM" id="MobiDB-lite"/>
    </source>
</evidence>
<feature type="domain" description="Phytochrome chromophore attachment site" evidence="6">
    <location>
        <begin position="151"/>
        <end position="310"/>
    </location>
</feature>
<dbReference type="EC" id="2.7.13.3" evidence="9"/>
<dbReference type="InterPro" id="IPR000160">
    <property type="entry name" value="GGDEF_dom"/>
</dbReference>
<evidence type="ECO:0000259" key="8">
    <source>
        <dbReference type="PROSITE" id="PS50887"/>
    </source>
</evidence>
<gene>
    <name evidence="9" type="primary">cph1_3</name>
    <name evidence="9" type="ORF">OJF2_56300</name>
</gene>
<dbReference type="SMART" id="SM00267">
    <property type="entry name" value="GGDEF"/>
    <property type="match status" value="1"/>
</dbReference>
<dbReference type="KEGG" id="agv:OJF2_56300"/>
<dbReference type="InterPro" id="IPR016132">
    <property type="entry name" value="Phyto_chromo_attachment"/>
</dbReference>
<dbReference type="CDD" id="cd01949">
    <property type="entry name" value="GGDEF"/>
    <property type="match status" value="1"/>
</dbReference>
<feature type="region of interest" description="Disordered" evidence="5">
    <location>
        <begin position="1"/>
        <end position="24"/>
    </location>
</feature>
<dbReference type="InterPro" id="IPR029787">
    <property type="entry name" value="Nucleotide_cyclase"/>
</dbReference>
<dbReference type="PROSITE" id="PS50887">
    <property type="entry name" value="GGDEF"/>
    <property type="match status" value="1"/>
</dbReference>
<dbReference type="InterPro" id="IPR013654">
    <property type="entry name" value="PAS_2"/>
</dbReference>
<dbReference type="RefSeq" id="WP_168222081.1">
    <property type="nucleotide sequence ID" value="NZ_CP042997.1"/>
</dbReference>
<evidence type="ECO:0000256" key="2">
    <source>
        <dbReference type="ARBA" id="ARBA00022606"/>
    </source>
</evidence>
<dbReference type="InterPro" id="IPR001294">
    <property type="entry name" value="Phytochrome"/>
</dbReference>
<dbReference type="PRINTS" id="PR01033">
    <property type="entry name" value="PHYTOCHROME"/>
</dbReference>